<organism evidence="1 2">
    <name type="scientific">Dallia pectoralis</name>
    <name type="common">Alaska blackfish</name>
    <dbReference type="NCBI Taxonomy" id="75939"/>
    <lineage>
        <taxon>Eukaryota</taxon>
        <taxon>Metazoa</taxon>
        <taxon>Chordata</taxon>
        <taxon>Craniata</taxon>
        <taxon>Vertebrata</taxon>
        <taxon>Euteleostomi</taxon>
        <taxon>Actinopterygii</taxon>
        <taxon>Neopterygii</taxon>
        <taxon>Teleostei</taxon>
        <taxon>Protacanthopterygii</taxon>
        <taxon>Esociformes</taxon>
        <taxon>Umbridae</taxon>
        <taxon>Dallia</taxon>
    </lineage>
</organism>
<name>A0ACC2FQQ6_DALPE</name>
<proteinExistence type="predicted"/>
<evidence type="ECO:0000313" key="1">
    <source>
        <dbReference type="EMBL" id="KAJ7993652.1"/>
    </source>
</evidence>
<sequence>MMMVSPRGRSDRVADSVLLVVLLVTTTALGAVFAKDTAFVEVVLFESSPNGDYTTYTTGLQGRFSRAGATNSAEGEIVQGLQPSPRRCKQGEQPARAGMAGLRSVPRLFEWALGRLALPLIYSGLPDFSRQSFGREDGGLGTVPEQRGVGTSTTRFSPPLSEVNSRLSSARGHGGGVGWLSCARRGQK</sequence>
<dbReference type="Proteomes" id="UP001157502">
    <property type="component" value="Chromosome 23"/>
</dbReference>
<accession>A0ACC2FQQ6</accession>
<keyword evidence="2" id="KW-1185">Reference proteome</keyword>
<dbReference type="EMBL" id="CM055750">
    <property type="protein sequence ID" value="KAJ7993652.1"/>
    <property type="molecule type" value="Genomic_DNA"/>
</dbReference>
<reference evidence="1" key="1">
    <citation type="submission" date="2021-05" db="EMBL/GenBank/DDBJ databases">
        <authorList>
            <person name="Pan Q."/>
            <person name="Jouanno E."/>
            <person name="Zahm M."/>
            <person name="Klopp C."/>
            <person name="Cabau C."/>
            <person name="Louis A."/>
            <person name="Berthelot C."/>
            <person name="Parey E."/>
            <person name="Roest Crollius H."/>
            <person name="Montfort J."/>
            <person name="Robinson-Rechavi M."/>
            <person name="Bouchez O."/>
            <person name="Lampietro C."/>
            <person name="Lopez Roques C."/>
            <person name="Donnadieu C."/>
            <person name="Postlethwait J."/>
            <person name="Bobe J."/>
            <person name="Dillon D."/>
            <person name="Chandos A."/>
            <person name="von Hippel F."/>
            <person name="Guiguen Y."/>
        </authorList>
    </citation>
    <scope>NUCLEOTIDE SEQUENCE</scope>
    <source>
        <strain evidence="1">YG-Jan2019</strain>
    </source>
</reference>
<evidence type="ECO:0000313" key="2">
    <source>
        <dbReference type="Proteomes" id="UP001157502"/>
    </source>
</evidence>
<comment type="caution">
    <text evidence="1">The sequence shown here is derived from an EMBL/GenBank/DDBJ whole genome shotgun (WGS) entry which is preliminary data.</text>
</comment>
<protein>
    <submittedName>
        <fullName evidence="1">Uncharacterized protein</fullName>
    </submittedName>
</protein>
<gene>
    <name evidence="1" type="ORF">DPEC_G00256870</name>
</gene>